<keyword evidence="4 12" id="KW-0460">Magnesium</keyword>
<evidence type="ECO:0000256" key="9">
    <source>
        <dbReference type="ARBA" id="ARBA00044991"/>
    </source>
</evidence>
<evidence type="ECO:0000256" key="12">
    <source>
        <dbReference type="PIRSR" id="PIRSR610972-3"/>
    </source>
</evidence>
<feature type="binding site" evidence="11">
    <location>
        <begin position="115"/>
        <end position="119"/>
    </location>
    <ligand>
        <name>substrate</name>
    </ligand>
</feature>
<dbReference type="EMBL" id="JQCF01000017">
    <property type="protein sequence ID" value="KRN98781.1"/>
    <property type="molecule type" value="Genomic_DNA"/>
</dbReference>
<feature type="binding site" evidence="11">
    <location>
        <position position="77"/>
    </location>
    <ligand>
        <name>substrate</name>
    </ligand>
</feature>
<name>A0A0R2LJG6_9LACO</name>
<evidence type="ECO:0000256" key="13">
    <source>
        <dbReference type="PIRSR" id="PIRSR610972-4"/>
    </source>
</evidence>
<feature type="binding site" evidence="12">
    <location>
        <position position="171"/>
    </location>
    <ligand>
        <name>Mg(2+)</name>
        <dbReference type="ChEBI" id="CHEBI:18420"/>
    </ligand>
</feature>
<dbReference type="NCBIfam" id="TIGR02009">
    <property type="entry name" value="PGMB-YQAB-SF"/>
    <property type="match status" value="1"/>
</dbReference>
<dbReference type="InterPro" id="IPR010976">
    <property type="entry name" value="B-phosphoglucomutase_hydrolase"/>
</dbReference>
<dbReference type="SFLD" id="SFLDG01129">
    <property type="entry name" value="C1.5:_HAD__Beta-PGM__Phosphata"/>
    <property type="match status" value="1"/>
</dbReference>
<dbReference type="InterPro" id="IPR023198">
    <property type="entry name" value="PGP-like_dom2"/>
</dbReference>
<dbReference type="GO" id="GO:0000287">
    <property type="term" value="F:magnesium ion binding"/>
    <property type="evidence" value="ECO:0007669"/>
    <property type="project" value="InterPro"/>
</dbReference>
<comment type="similarity">
    <text evidence="1">Belongs to the HAD-like hydrolase superfamily. CbbY/CbbZ/Gph/YieH family.</text>
</comment>
<keyword evidence="5" id="KW-0413">Isomerase</keyword>
<dbReference type="CDD" id="cd02598">
    <property type="entry name" value="HAD_BPGM"/>
    <property type="match status" value="1"/>
</dbReference>
<feature type="active site" description="Nucleophile" evidence="10">
    <location>
        <position position="7"/>
    </location>
</feature>
<feature type="binding site" evidence="11">
    <location>
        <begin position="43"/>
        <end position="48"/>
    </location>
    <ligand>
        <name>substrate</name>
    </ligand>
</feature>
<comment type="catalytic activity">
    <reaction evidence="7">
        <text>beta-D-glucose 1-phosphate = beta-D-glucose 6-phosphate</text>
        <dbReference type="Rhea" id="RHEA:20113"/>
        <dbReference type="ChEBI" id="CHEBI:57684"/>
        <dbReference type="ChEBI" id="CHEBI:58247"/>
        <dbReference type="EC" id="5.4.2.6"/>
    </reaction>
</comment>
<dbReference type="PANTHER" id="PTHR46193">
    <property type="entry name" value="6-PHOSPHOGLUCONATE PHOSPHATASE"/>
    <property type="match status" value="1"/>
</dbReference>
<evidence type="ECO:0000313" key="14">
    <source>
        <dbReference type="EMBL" id="KRN98781.1"/>
    </source>
</evidence>
<proteinExistence type="inferred from homology"/>
<keyword evidence="2" id="KW-0597">Phosphoprotein</keyword>
<evidence type="ECO:0000256" key="3">
    <source>
        <dbReference type="ARBA" id="ARBA00022723"/>
    </source>
</evidence>
<feature type="site" description="Important for catalytic activity and assists the phosphoryl transfer reaction to Asp8 by balancing charge and orienting the reacting groups" evidence="13">
    <location>
        <position position="146"/>
    </location>
</feature>
<dbReference type="SFLD" id="SFLDS00003">
    <property type="entry name" value="Haloacid_Dehalogenase"/>
    <property type="match status" value="1"/>
</dbReference>
<feature type="binding site" evidence="11">
    <location>
        <begin position="7"/>
        <end position="9"/>
    </location>
    <ligand>
        <name>substrate</name>
    </ligand>
</feature>
<dbReference type="OrthoDB" id="9797743at2"/>
<dbReference type="Proteomes" id="UP000051006">
    <property type="component" value="Unassembled WGS sequence"/>
</dbReference>
<dbReference type="RefSeq" id="WP_057881158.1">
    <property type="nucleotide sequence ID" value="NZ_JQCF01000017.1"/>
</dbReference>
<dbReference type="InterPro" id="IPR006439">
    <property type="entry name" value="HAD-SF_hydro_IA"/>
</dbReference>
<dbReference type="GO" id="GO:0005975">
    <property type="term" value="P:carbohydrate metabolic process"/>
    <property type="evidence" value="ECO:0007669"/>
    <property type="project" value="InterPro"/>
</dbReference>
<dbReference type="NCBIfam" id="TIGR01509">
    <property type="entry name" value="HAD-SF-IA-v3"/>
    <property type="match status" value="1"/>
</dbReference>
<dbReference type="Gene3D" id="1.10.150.240">
    <property type="entry name" value="Putative phosphatase, domain 2"/>
    <property type="match status" value="1"/>
</dbReference>
<dbReference type="EC" id="5.4.2.6" evidence="8"/>
<feature type="binding site" evidence="12">
    <location>
        <position position="170"/>
    </location>
    <ligand>
        <name>Mg(2+)</name>
        <dbReference type="ChEBI" id="CHEBI:18420"/>
    </ligand>
</feature>
<dbReference type="PATRIC" id="fig|993692.3.peg.825"/>
<evidence type="ECO:0000256" key="5">
    <source>
        <dbReference type="ARBA" id="ARBA00023235"/>
    </source>
</evidence>
<feature type="binding site" evidence="11">
    <location>
        <position position="146"/>
    </location>
    <ligand>
        <name>substrate</name>
    </ligand>
</feature>
<organism evidence="14 15">
    <name type="scientific">Companilactobacillus kimchiensis</name>
    <dbReference type="NCBI Taxonomy" id="993692"/>
    <lineage>
        <taxon>Bacteria</taxon>
        <taxon>Bacillati</taxon>
        <taxon>Bacillota</taxon>
        <taxon>Bacilli</taxon>
        <taxon>Lactobacillales</taxon>
        <taxon>Lactobacillaceae</taxon>
        <taxon>Companilactobacillus</taxon>
    </lineage>
</organism>
<protein>
    <recommendedName>
        <fullName evidence="9">Beta-phosphoglucomutase</fullName>
        <ecNumber evidence="8">5.4.2.6</ecNumber>
    </recommendedName>
</protein>
<dbReference type="InterPro" id="IPR036412">
    <property type="entry name" value="HAD-like_sf"/>
</dbReference>
<dbReference type="NCBIfam" id="TIGR01990">
    <property type="entry name" value="bPGM"/>
    <property type="match status" value="1"/>
</dbReference>
<dbReference type="AlphaFoldDB" id="A0A0R2LJG6"/>
<evidence type="ECO:0000256" key="4">
    <source>
        <dbReference type="ARBA" id="ARBA00022842"/>
    </source>
</evidence>
<keyword evidence="6" id="KW-0119">Carbohydrate metabolism</keyword>
<accession>A0A0R2LJG6</accession>
<feature type="binding site" evidence="11">
    <location>
        <position position="51"/>
    </location>
    <ligand>
        <name>substrate</name>
    </ligand>
</feature>
<dbReference type="GO" id="GO:0008801">
    <property type="term" value="F:beta-phosphoglucomutase activity"/>
    <property type="evidence" value="ECO:0007669"/>
    <property type="project" value="UniProtKB-EC"/>
</dbReference>
<evidence type="ECO:0000256" key="2">
    <source>
        <dbReference type="ARBA" id="ARBA00022553"/>
    </source>
</evidence>
<feature type="active site" description="Proton donor/acceptor" evidence="10">
    <location>
        <position position="9"/>
    </location>
</feature>
<dbReference type="Gene3D" id="3.40.50.1000">
    <property type="entry name" value="HAD superfamily/HAD-like"/>
    <property type="match status" value="1"/>
</dbReference>
<dbReference type="SUPFAM" id="SSF56784">
    <property type="entry name" value="HAD-like"/>
    <property type="match status" value="1"/>
</dbReference>
<evidence type="ECO:0000313" key="15">
    <source>
        <dbReference type="Proteomes" id="UP000051006"/>
    </source>
</evidence>
<feature type="site" description="Important for catalytic activity and assists the phosphoryl transfer reaction to Asp8 by balancing charge and orienting the reacting groups" evidence="13">
    <location>
        <position position="115"/>
    </location>
</feature>
<dbReference type="InterPro" id="IPR051600">
    <property type="entry name" value="Beta-PGM-like"/>
</dbReference>
<dbReference type="Pfam" id="PF00702">
    <property type="entry name" value="Hydrolase"/>
    <property type="match status" value="1"/>
</dbReference>
<dbReference type="PANTHER" id="PTHR46193:SF18">
    <property type="entry name" value="HEXITOL PHOSPHATASE B"/>
    <property type="match status" value="1"/>
</dbReference>
<dbReference type="InterPro" id="IPR023214">
    <property type="entry name" value="HAD_sf"/>
</dbReference>
<evidence type="ECO:0000256" key="8">
    <source>
        <dbReference type="ARBA" id="ARBA00044968"/>
    </source>
</evidence>
<gene>
    <name evidence="14" type="ORF">IV57_GL000817</name>
</gene>
<dbReference type="InterPro" id="IPR010972">
    <property type="entry name" value="Beta-PGM"/>
</dbReference>
<dbReference type="STRING" id="993692.IV57_GL000817"/>
<evidence type="ECO:0000256" key="6">
    <source>
        <dbReference type="ARBA" id="ARBA00023277"/>
    </source>
</evidence>
<evidence type="ECO:0000256" key="10">
    <source>
        <dbReference type="PIRSR" id="PIRSR610972-1"/>
    </source>
</evidence>
<reference evidence="14 15" key="1">
    <citation type="journal article" date="2015" name="Genome Announc.">
        <title>Expanding the biotechnology potential of lactobacilli through comparative genomics of 213 strains and associated genera.</title>
        <authorList>
            <person name="Sun Z."/>
            <person name="Harris H.M."/>
            <person name="McCann A."/>
            <person name="Guo C."/>
            <person name="Argimon S."/>
            <person name="Zhang W."/>
            <person name="Yang X."/>
            <person name="Jeffery I.B."/>
            <person name="Cooney J.C."/>
            <person name="Kagawa T.F."/>
            <person name="Liu W."/>
            <person name="Song Y."/>
            <person name="Salvetti E."/>
            <person name="Wrobel A."/>
            <person name="Rasinkangas P."/>
            <person name="Parkhill J."/>
            <person name="Rea M.C."/>
            <person name="O'Sullivan O."/>
            <person name="Ritari J."/>
            <person name="Douillard F.P."/>
            <person name="Paul Ross R."/>
            <person name="Yang R."/>
            <person name="Briner A.E."/>
            <person name="Felis G.E."/>
            <person name="de Vos W.M."/>
            <person name="Barrangou R."/>
            <person name="Klaenhammer T.R."/>
            <person name="Caufield P.W."/>
            <person name="Cui Y."/>
            <person name="Zhang H."/>
            <person name="O'Toole P.W."/>
        </authorList>
    </citation>
    <scope>NUCLEOTIDE SEQUENCE [LARGE SCALE GENOMIC DNA]</scope>
    <source>
        <strain evidence="14 15">DSM 24716</strain>
    </source>
</reference>
<sequence>MKGVLFDLDGVITDTAQLHFKAWSAVAKNDLDISLPANFENDLKGISRTDSINRILDFAGKADQFSSAEIETMLDKKNTYYLKEMDKLDNNDIFPGITNLLDQLKQAGILLSIASASKNAPAVLTKIGLIDKFDAIADPSKVAHGKPAPDIFIEAARKINLDPHECIGLEDAAAGVQSIKSANAIAVGIGNSSVLSKADKVVPSTDYLSLSLLENVYNSVK</sequence>
<feature type="binding site" evidence="12">
    <location>
        <position position="7"/>
    </location>
    <ligand>
        <name>Mg(2+)</name>
        <dbReference type="ChEBI" id="CHEBI:18420"/>
    </ligand>
</feature>
<comment type="caution">
    <text evidence="14">The sequence shown here is derived from an EMBL/GenBank/DDBJ whole genome shotgun (WGS) entry which is preliminary data.</text>
</comment>
<keyword evidence="15" id="KW-1185">Reference proteome</keyword>
<feature type="binding site" evidence="11">
    <location>
        <position position="23"/>
    </location>
    <ligand>
        <name>substrate</name>
    </ligand>
</feature>
<evidence type="ECO:0000256" key="1">
    <source>
        <dbReference type="ARBA" id="ARBA00006171"/>
    </source>
</evidence>
<feature type="binding site" evidence="12">
    <location>
        <position position="9"/>
    </location>
    <ligand>
        <name>Mg(2+)</name>
        <dbReference type="ChEBI" id="CHEBI:18420"/>
    </ligand>
</feature>
<comment type="cofactor">
    <cofactor evidence="12">
        <name>Mg(2+)</name>
        <dbReference type="ChEBI" id="CHEBI:18420"/>
    </cofactor>
    <text evidence="12">Binds 2 magnesium ions per subunit.</text>
</comment>
<evidence type="ECO:0000256" key="11">
    <source>
        <dbReference type="PIRSR" id="PIRSR610972-2"/>
    </source>
</evidence>
<evidence type="ECO:0000256" key="7">
    <source>
        <dbReference type="ARBA" id="ARBA00044926"/>
    </source>
</evidence>
<keyword evidence="3 12" id="KW-0479">Metal-binding</keyword>